<dbReference type="RefSeq" id="WP_345169046.1">
    <property type="nucleotide sequence ID" value="NZ_BAABGX010000003.1"/>
</dbReference>
<gene>
    <name evidence="1" type="ORF">GCM10023183_34690</name>
</gene>
<evidence type="ECO:0000313" key="1">
    <source>
        <dbReference type="EMBL" id="GAA4314482.1"/>
    </source>
</evidence>
<sequence length="197" mass="22431">MRKIVVGTFLLSVLWSCDSPTQKESSTKPEKAIAQDTSDFKKYISTLNQIPLPLEINPLAQFPDVSNAFDKNAFEKYKYKWAIKPLGIFYQDEETIGIIDCSNGDWGLVPFLTTYDRKGNKIDSTGFYDKSGQDMGYEAIEHLTFNPDKTIYVLDTVKRWDINEEEMDVVEGSMKMTTGKVVYQVLADGKIKKPAER</sequence>
<evidence type="ECO:0000313" key="2">
    <source>
        <dbReference type="Proteomes" id="UP001501844"/>
    </source>
</evidence>
<organism evidence="1 2">
    <name type="scientific">Nibribacter koreensis</name>
    <dbReference type="NCBI Taxonomy" id="1084519"/>
    <lineage>
        <taxon>Bacteria</taxon>
        <taxon>Pseudomonadati</taxon>
        <taxon>Bacteroidota</taxon>
        <taxon>Cytophagia</taxon>
        <taxon>Cytophagales</taxon>
        <taxon>Hymenobacteraceae</taxon>
        <taxon>Nibribacter</taxon>
    </lineage>
</organism>
<name>A0ABP8FZX8_9BACT</name>
<dbReference type="Proteomes" id="UP001501844">
    <property type="component" value="Unassembled WGS sequence"/>
</dbReference>
<protein>
    <recommendedName>
        <fullName evidence="3">WG containing repeat-containing protein</fullName>
    </recommendedName>
</protein>
<keyword evidence="2" id="KW-1185">Reference proteome</keyword>
<evidence type="ECO:0008006" key="3">
    <source>
        <dbReference type="Google" id="ProtNLM"/>
    </source>
</evidence>
<comment type="caution">
    <text evidence="1">The sequence shown here is derived from an EMBL/GenBank/DDBJ whole genome shotgun (WGS) entry which is preliminary data.</text>
</comment>
<proteinExistence type="predicted"/>
<accession>A0ABP8FZX8</accession>
<dbReference type="EMBL" id="BAABGX010000003">
    <property type="protein sequence ID" value="GAA4314482.1"/>
    <property type="molecule type" value="Genomic_DNA"/>
</dbReference>
<reference evidence="2" key="1">
    <citation type="journal article" date="2019" name="Int. J. Syst. Evol. Microbiol.">
        <title>The Global Catalogue of Microorganisms (GCM) 10K type strain sequencing project: providing services to taxonomists for standard genome sequencing and annotation.</title>
        <authorList>
            <consortium name="The Broad Institute Genomics Platform"/>
            <consortium name="The Broad Institute Genome Sequencing Center for Infectious Disease"/>
            <person name="Wu L."/>
            <person name="Ma J."/>
        </authorList>
    </citation>
    <scope>NUCLEOTIDE SEQUENCE [LARGE SCALE GENOMIC DNA]</scope>
    <source>
        <strain evidence="2">JCM 17917</strain>
    </source>
</reference>